<dbReference type="Gene3D" id="3.40.50.410">
    <property type="entry name" value="von Willebrand factor, type A domain"/>
    <property type="match status" value="1"/>
</dbReference>
<feature type="domain" description="VWFA" evidence="14">
    <location>
        <begin position="51"/>
        <end position="221"/>
    </location>
</feature>
<reference evidence="17" key="2">
    <citation type="submission" date="2020-10" db="UniProtKB">
        <authorList>
            <consortium name="WormBaseParasite"/>
        </authorList>
    </citation>
    <scope>IDENTIFICATION</scope>
</reference>
<evidence type="ECO:0000256" key="12">
    <source>
        <dbReference type="SAM" id="Phobius"/>
    </source>
</evidence>
<dbReference type="InterPro" id="IPR036465">
    <property type="entry name" value="vWFA_dom_sf"/>
</dbReference>
<proteinExistence type="predicted"/>
<keyword evidence="4" id="KW-1003">Cell membrane</keyword>
<dbReference type="InterPro" id="IPR002035">
    <property type="entry name" value="VWF_A"/>
</dbReference>
<evidence type="ECO:0000256" key="2">
    <source>
        <dbReference type="ARBA" id="ARBA00004613"/>
    </source>
</evidence>
<dbReference type="Pfam" id="PF25301">
    <property type="entry name" value="CUT_C"/>
    <property type="match status" value="1"/>
</dbReference>
<keyword evidence="5" id="KW-0964">Secreted</keyword>
<keyword evidence="10 12" id="KW-0472">Membrane</keyword>
<dbReference type="PRINTS" id="PR00453">
    <property type="entry name" value="VWFADOMAIN"/>
</dbReference>
<dbReference type="SMART" id="SM00241">
    <property type="entry name" value="ZP"/>
    <property type="match status" value="1"/>
</dbReference>
<dbReference type="PROSITE" id="PS50234">
    <property type="entry name" value="VWFA"/>
    <property type="match status" value="1"/>
</dbReference>
<dbReference type="GO" id="GO:0042302">
    <property type="term" value="F:structural constituent of cuticle"/>
    <property type="evidence" value="ECO:0007669"/>
    <property type="project" value="UniProtKB-KW"/>
</dbReference>
<feature type="signal peptide" evidence="13">
    <location>
        <begin position="1"/>
        <end position="28"/>
    </location>
</feature>
<keyword evidence="11" id="KW-0325">Glycoprotein</keyword>
<feature type="chain" id="PRO_5028879205" evidence="13">
    <location>
        <begin position="29"/>
        <end position="596"/>
    </location>
</feature>
<evidence type="ECO:0000256" key="13">
    <source>
        <dbReference type="SAM" id="SignalP"/>
    </source>
</evidence>
<keyword evidence="3" id="KW-0193">Cuticle</keyword>
<evidence type="ECO:0000256" key="10">
    <source>
        <dbReference type="ARBA" id="ARBA00023136"/>
    </source>
</evidence>
<dbReference type="InterPro" id="IPR051962">
    <property type="entry name" value="Cuticlin"/>
</dbReference>
<sequence>MNCRRRFGWSGILGAVCLVISLGHLSQAIPIDNGLIDSELIKECVTNNTVDLVLILDGSGSIGDETFQLQLNFAAHLARRLNVSTSTSHLAIIQYAETPQLEISLNQYTTSSQLEWAIQRIKFQSGATNTGQALQFAHDSGFQGARGGTVPRVVIVVTDGQSQDNVAEAAQRLRDAHVMVYAIGVTNLVNVHQLHQMTGNALRVFTVETFEELDKSLAESLTWDMCKTEFRPGTPDIICAPDRIGVRASTKKPFDGYVFVMDHFHDEECRAGPEQFPDPKSIGITVPFNNCNVHRYRSLEPRGIFVEMTVVFMFHSLFMTKVDQTVKIQCFYMEAEKTVTVPLEVSMITTQFREKMYEMPRCEYTLRKDHPNGPIVQYATLGQSVFHRWECIEQNNQDTFGMLVHSCYVDNGFGDRVDILDNKGCGLDAVLLSTPEYDDTLRLATKAYHVFKYADRPVLQFQCQVTLCLKFDGGCDGITPPDCPETQAHHTHHAQLQHGLKRLRKTRTVPTRRNEPLGNTLDVFTKPIMIVDEQFSEITECAIFNNVSSSVATEAQNLTNPIILLAALAAFNLICACGTAFFWLSRRFHGTVRIKE</sequence>
<dbReference type="GO" id="GO:0005886">
    <property type="term" value="C:plasma membrane"/>
    <property type="evidence" value="ECO:0007669"/>
    <property type="project" value="UniProtKB-SubCell"/>
</dbReference>
<evidence type="ECO:0000256" key="7">
    <source>
        <dbReference type="ARBA" id="ARBA00022729"/>
    </source>
</evidence>
<evidence type="ECO:0000256" key="3">
    <source>
        <dbReference type="ARBA" id="ARBA00022460"/>
    </source>
</evidence>
<dbReference type="InterPro" id="IPR001507">
    <property type="entry name" value="ZP_dom"/>
</dbReference>
<evidence type="ECO:0000256" key="8">
    <source>
        <dbReference type="ARBA" id="ARBA00022737"/>
    </source>
</evidence>
<dbReference type="CDD" id="cd01472">
    <property type="entry name" value="vWA_collagen"/>
    <property type="match status" value="1"/>
</dbReference>
<evidence type="ECO:0000256" key="11">
    <source>
        <dbReference type="ARBA" id="ARBA00023180"/>
    </source>
</evidence>
<dbReference type="Pfam" id="PF25057">
    <property type="entry name" value="CUT_N"/>
    <property type="match status" value="1"/>
</dbReference>
<evidence type="ECO:0000256" key="6">
    <source>
        <dbReference type="ARBA" id="ARBA00022692"/>
    </source>
</evidence>
<dbReference type="WBParaSite" id="Pan_g6326.t1">
    <property type="protein sequence ID" value="Pan_g6326.t1"/>
    <property type="gene ID" value="Pan_g6326"/>
</dbReference>
<feature type="domain" description="ZP" evidence="15">
    <location>
        <begin position="238"/>
        <end position="482"/>
    </location>
</feature>
<dbReference type="Proteomes" id="UP000492821">
    <property type="component" value="Unassembled WGS sequence"/>
</dbReference>
<protein>
    <submittedName>
        <fullName evidence="17">ZP domain-containing protein</fullName>
    </submittedName>
</protein>
<keyword evidence="6 12" id="KW-0812">Transmembrane</keyword>
<keyword evidence="16" id="KW-1185">Reference proteome</keyword>
<evidence type="ECO:0000313" key="16">
    <source>
        <dbReference type="Proteomes" id="UP000492821"/>
    </source>
</evidence>
<keyword evidence="7 13" id="KW-0732">Signal</keyword>
<evidence type="ECO:0000256" key="9">
    <source>
        <dbReference type="ARBA" id="ARBA00022989"/>
    </source>
</evidence>
<dbReference type="PROSITE" id="PS51034">
    <property type="entry name" value="ZP_2"/>
    <property type="match status" value="1"/>
</dbReference>
<evidence type="ECO:0000313" key="17">
    <source>
        <dbReference type="WBParaSite" id="Pan_g6326.t1"/>
    </source>
</evidence>
<keyword evidence="8" id="KW-0677">Repeat</keyword>
<evidence type="ECO:0000256" key="5">
    <source>
        <dbReference type="ARBA" id="ARBA00022525"/>
    </source>
</evidence>
<dbReference type="SMART" id="SM00327">
    <property type="entry name" value="VWA"/>
    <property type="match status" value="1"/>
</dbReference>
<organism evidence="16 17">
    <name type="scientific">Panagrellus redivivus</name>
    <name type="common">Microworm</name>
    <dbReference type="NCBI Taxonomy" id="6233"/>
    <lineage>
        <taxon>Eukaryota</taxon>
        <taxon>Metazoa</taxon>
        <taxon>Ecdysozoa</taxon>
        <taxon>Nematoda</taxon>
        <taxon>Chromadorea</taxon>
        <taxon>Rhabditida</taxon>
        <taxon>Tylenchina</taxon>
        <taxon>Panagrolaimomorpha</taxon>
        <taxon>Panagrolaimoidea</taxon>
        <taxon>Panagrolaimidae</taxon>
        <taxon>Panagrellus</taxon>
    </lineage>
</organism>
<evidence type="ECO:0000259" key="15">
    <source>
        <dbReference type="PROSITE" id="PS51034"/>
    </source>
</evidence>
<dbReference type="Pfam" id="PF00092">
    <property type="entry name" value="VWA"/>
    <property type="match status" value="1"/>
</dbReference>
<dbReference type="PANTHER" id="PTHR22907:SF47">
    <property type="entry name" value="CUTICLIN-6"/>
    <property type="match status" value="1"/>
</dbReference>
<accession>A0A7E4W3D7</accession>
<evidence type="ECO:0000256" key="1">
    <source>
        <dbReference type="ARBA" id="ARBA00004251"/>
    </source>
</evidence>
<comment type="subcellular location">
    <subcellularLocation>
        <location evidence="1">Cell membrane</location>
        <topology evidence="1">Single-pass type I membrane protein</topology>
    </subcellularLocation>
    <subcellularLocation>
        <location evidence="2">Secreted</location>
    </subcellularLocation>
</comment>
<dbReference type="SUPFAM" id="SSF53300">
    <property type="entry name" value="vWA-like"/>
    <property type="match status" value="1"/>
</dbReference>
<dbReference type="PANTHER" id="PTHR22907">
    <property type="entry name" value="GH04558P"/>
    <property type="match status" value="1"/>
</dbReference>
<dbReference type="InterPro" id="IPR057475">
    <property type="entry name" value="CUT_C"/>
</dbReference>
<name>A0A7E4W3D7_PANRE</name>
<dbReference type="FunFam" id="3.40.50.410:FF:000004">
    <property type="entry name" value="collagen alpha-6(VI) chain"/>
    <property type="match status" value="1"/>
</dbReference>
<dbReference type="InterPro" id="IPR056953">
    <property type="entry name" value="CUT_N"/>
</dbReference>
<evidence type="ECO:0000256" key="4">
    <source>
        <dbReference type="ARBA" id="ARBA00022475"/>
    </source>
</evidence>
<reference evidence="16" key="1">
    <citation type="journal article" date="2013" name="Genetics">
        <title>The draft genome and transcriptome of Panagrellus redivivus are shaped by the harsh demands of a free-living lifestyle.</title>
        <authorList>
            <person name="Srinivasan J."/>
            <person name="Dillman A.R."/>
            <person name="Macchietto M.G."/>
            <person name="Heikkinen L."/>
            <person name="Lakso M."/>
            <person name="Fracchia K.M."/>
            <person name="Antoshechkin I."/>
            <person name="Mortazavi A."/>
            <person name="Wong G."/>
            <person name="Sternberg P.W."/>
        </authorList>
    </citation>
    <scope>NUCLEOTIDE SEQUENCE [LARGE SCALE GENOMIC DNA]</scope>
    <source>
        <strain evidence="16">MT8872</strain>
    </source>
</reference>
<evidence type="ECO:0000259" key="14">
    <source>
        <dbReference type="PROSITE" id="PS50234"/>
    </source>
</evidence>
<keyword evidence="9 12" id="KW-1133">Transmembrane helix</keyword>
<dbReference type="AlphaFoldDB" id="A0A7E4W3D7"/>
<dbReference type="GO" id="GO:0005576">
    <property type="term" value="C:extracellular region"/>
    <property type="evidence" value="ECO:0007669"/>
    <property type="project" value="UniProtKB-SubCell"/>
</dbReference>
<feature type="transmembrane region" description="Helical" evidence="12">
    <location>
        <begin position="562"/>
        <end position="584"/>
    </location>
</feature>